<name>A0A8K0JU63_LADFU</name>
<dbReference type="PANTHER" id="PTHR11552:SF217">
    <property type="entry name" value="GLUCOSE DEHYDROGENASE [FAD, QUINONE]"/>
    <property type="match status" value="1"/>
</dbReference>
<reference evidence="4" key="2">
    <citation type="submission" date="2017-10" db="EMBL/GenBank/DDBJ databases">
        <title>Ladona fulva Genome sequencing and assembly.</title>
        <authorList>
            <person name="Murali S."/>
            <person name="Richards S."/>
            <person name="Bandaranaike D."/>
            <person name="Bellair M."/>
            <person name="Blankenburg K."/>
            <person name="Chao H."/>
            <person name="Dinh H."/>
            <person name="Doddapaneni H."/>
            <person name="Dugan-Rocha S."/>
            <person name="Elkadiri S."/>
            <person name="Gnanaolivu R."/>
            <person name="Hernandez B."/>
            <person name="Skinner E."/>
            <person name="Javaid M."/>
            <person name="Lee S."/>
            <person name="Li M."/>
            <person name="Ming W."/>
            <person name="Munidasa M."/>
            <person name="Muniz J."/>
            <person name="Nguyen L."/>
            <person name="Hughes D."/>
            <person name="Osuji N."/>
            <person name="Pu L.-L."/>
            <person name="Puazo M."/>
            <person name="Qu C."/>
            <person name="Quiroz J."/>
            <person name="Raj R."/>
            <person name="Weissenberger G."/>
            <person name="Xin Y."/>
            <person name="Zou X."/>
            <person name="Han Y."/>
            <person name="Worley K."/>
            <person name="Muzny D."/>
            <person name="Gibbs R."/>
        </authorList>
    </citation>
    <scope>NUCLEOTIDE SEQUENCE</scope>
    <source>
        <strain evidence="4">Sampled in the wild</strain>
    </source>
</reference>
<comment type="caution">
    <text evidence="4">The sequence shown here is derived from an EMBL/GenBank/DDBJ whole genome shotgun (WGS) entry which is preliminary data.</text>
</comment>
<dbReference type="OrthoDB" id="269227at2759"/>
<dbReference type="InterPro" id="IPR000172">
    <property type="entry name" value="GMC_OxRdtase_N"/>
</dbReference>
<proteinExistence type="inferred from homology"/>
<feature type="compositionally biased region" description="Basic and acidic residues" evidence="2">
    <location>
        <begin position="116"/>
        <end position="132"/>
    </location>
</feature>
<protein>
    <recommendedName>
        <fullName evidence="3">Glucose-methanol-choline oxidoreductase N-terminal domain-containing protein</fullName>
    </recommendedName>
</protein>
<comment type="similarity">
    <text evidence="1">Belongs to the GMC oxidoreductase family.</text>
</comment>
<dbReference type="SUPFAM" id="SSF51905">
    <property type="entry name" value="FAD/NAD(P)-binding domain"/>
    <property type="match status" value="1"/>
</dbReference>
<dbReference type="GO" id="GO:0016614">
    <property type="term" value="F:oxidoreductase activity, acting on CH-OH group of donors"/>
    <property type="evidence" value="ECO:0007669"/>
    <property type="project" value="InterPro"/>
</dbReference>
<dbReference type="GO" id="GO:0050660">
    <property type="term" value="F:flavin adenine dinucleotide binding"/>
    <property type="evidence" value="ECO:0007669"/>
    <property type="project" value="InterPro"/>
</dbReference>
<feature type="compositionally biased region" description="Polar residues" evidence="2">
    <location>
        <begin position="89"/>
        <end position="106"/>
    </location>
</feature>
<evidence type="ECO:0000256" key="1">
    <source>
        <dbReference type="ARBA" id="ARBA00010790"/>
    </source>
</evidence>
<dbReference type="Proteomes" id="UP000792457">
    <property type="component" value="Unassembled WGS sequence"/>
</dbReference>
<gene>
    <name evidence="4" type="ORF">J437_LFUL008143</name>
</gene>
<reference evidence="4" key="1">
    <citation type="submission" date="2013-04" db="EMBL/GenBank/DDBJ databases">
        <authorList>
            <person name="Qu J."/>
            <person name="Murali S.C."/>
            <person name="Bandaranaike D."/>
            <person name="Bellair M."/>
            <person name="Blankenburg K."/>
            <person name="Chao H."/>
            <person name="Dinh H."/>
            <person name="Doddapaneni H."/>
            <person name="Downs B."/>
            <person name="Dugan-Rocha S."/>
            <person name="Elkadiri S."/>
            <person name="Gnanaolivu R.D."/>
            <person name="Hernandez B."/>
            <person name="Javaid M."/>
            <person name="Jayaseelan J.C."/>
            <person name="Lee S."/>
            <person name="Li M."/>
            <person name="Ming W."/>
            <person name="Munidasa M."/>
            <person name="Muniz J."/>
            <person name="Nguyen L."/>
            <person name="Ongeri F."/>
            <person name="Osuji N."/>
            <person name="Pu L.-L."/>
            <person name="Puazo M."/>
            <person name="Qu C."/>
            <person name="Quiroz J."/>
            <person name="Raj R."/>
            <person name="Weissenberger G."/>
            <person name="Xin Y."/>
            <person name="Zou X."/>
            <person name="Han Y."/>
            <person name="Richards S."/>
            <person name="Worley K."/>
            <person name="Muzny D."/>
            <person name="Gibbs R."/>
        </authorList>
    </citation>
    <scope>NUCLEOTIDE SEQUENCE</scope>
    <source>
        <strain evidence="4">Sampled in the wild</strain>
    </source>
</reference>
<sequence length="132" mass="15068">MFEMYIRGSREDFDKWASEGNPGWSYHDVLPYFLKSEDNTELHEMDRGYHARGGPLPVGRFPYHPPMSRAILAAGRELGYESRIDPNGQKRTGFSIAQSNTRNGSRAESGHPSGHFGHENTDQRYHQEGLRC</sequence>
<dbReference type="Gene3D" id="3.50.50.60">
    <property type="entry name" value="FAD/NAD(P)-binding domain"/>
    <property type="match status" value="1"/>
</dbReference>
<dbReference type="Gene3D" id="3.30.560.10">
    <property type="entry name" value="Glucose Oxidase, domain 3"/>
    <property type="match status" value="1"/>
</dbReference>
<evidence type="ECO:0000259" key="3">
    <source>
        <dbReference type="Pfam" id="PF00732"/>
    </source>
</evidence>
<feature type="domain" description="Glucose-methanol-choline oxidoreductase N-terminal" evidence="3">
    <location>
        <begin position="3"/>
        <end position="109"/>
    </location>
</feature>
<dbReference type="EMBL" id="KZ308143">
    <property type="protein sequence ID" value="KAG8222745.1"/>
    <property type="molecule type" value="Genomic_DNA"/>
</dbReference>
<evidence type="ECO:0000313" key="4">
    <source>
        <dbReference type="EMBL" id="KAG8222745.1"/>
    </source>
</evidence>
<dbReference type="AlphaFoldDB" id="A0A8K0JU63"/>
<keyword evidence="5" id="KW-1185">Reference proteome</keyword>
<dbReference type="PANTHER" id="PTHR11552">
    <property type="entry name" value="GLUCOSE-METHANOL-CHOLINE GMC OXIDOREDUCTASE"/>
    <property type="match status" value="1"/>
</dbReference>
<evidence type="ECO:0000256" key="2">
    <source>
        <dbReference type="SAM" id="MobiDB-lite"/>
    </source>
</evidence>
<dbReference type="InterPro" id="IPR012132">
    <property type="entry name" value="GMC_OxRdtase"/>
</dbReference>
<dbReference type="InterPro" id="IPR036188">
    <property type="entry name" value="FAD/NAD-bd_sf"/>
</dbReference>
<organism evidence="4 5">
    <name type="scientific">Ladona fulva</name>
    <name type="common">Scarce chaser dragonfly</name>
    <name type="synonym">Libellula fulva</name>
    <dbReference type="NCBI Taxonomy" id="123851"/>
    <lineage>
        <taxon>Eukaryota</taxon>
        <taxon>Metazoa</taxon>
        <taxon>Ecdysozoa</taxon>
        <taxon>Arthropoda</taxon>
        <taxon>Hexapoda</taxon>
        <taxon>Insecta</taxon>
        <taxon>Pterygota</taxon>
        <taxon>Palaeoptera</taxon>
        <taxon>Odonata</taxon>
        <taxon>Epiprocta</taxon>
        <taxon>Anisoptera</taxon>
        <taxon>Libelluloidea</taxon>
        <taxon>Libellulidae</taxon>
        <taxon>Ladona</taxon>
    </lineage>
</organism>
<dbReference type="Pfam" id="PF00732">
    <property type="entry name" value="GMC_oxred_N"/>
    <property type="match status" value="1"/>
</dbReference>
<feature type="region of interest" description="Disordered" evidence="2">
    <location>
        <begin position="82"/>
        <end position="132"/>
    </location>
</feature>
<accession>A0A8K0JU63</accession>
<evidence type="ECO:0000313" key="5">
    <source>
        <dbReference type="Proteomes" id="UP000792457"/>
    </source>
</evidence>